<name>A0A9W9J374_9EURO</name>
<gene>
    <name evidence="2" type="ORF">N7472_008152</name>
</gene>
<comment type="caution">
    <text evidence="2">The sequence shown here is derived from an EMBL/GenBank/DDBJ whole genome shotgun (WGS) entry which is preliminary data.</text>
</comment>
<dbReference type="InterPro" id="IPR015422">
    <property type="entry name" value="PyrdxlP-dep_Trfase_small"/>
</dbReference>
<dbReference type="Gene3D" id="3.90.1150.10">
    <property type="entry name" value="Aspartate Aminotransferase, domain 1"/>
    <property type="match status" value="1"/>
</dbReference>
<dbReference type="Pfam" id="PF00155">
    <property type="entry name" value="Aminotran_1_2"/>
    <property type="match status" value="1"/>
</dbReference>
<accession>A0A9W9J374</accession>
<proteinExistence type="predicted"/>
<dbReference type="GO" id="GO:0047536">
    <property type="term" value="F:2-aminoadipate transaminase activity"/>
    <property type="evidence" value="ECO:0007669"/>
    <property type="project" value="TreeGrafter"/>
</dbReference>
<dbReference type="InterPro" id="IPR015424">
    <property type="entry name" value="PyrdxlP-dep_Trfase"/>
</dbReference>
<reference evidence="2" key="1">
    <citation type="submission" date="2022-11" db="EMBL/GenBank/DDBJ databases">
        <authorList>
            <person name="Petersen C."/>
        </authorList>
    </citation>
    <scope>NUCLEOTIDE SEQUENCE</scope>
    <source>
        <strain evidence="2">IBT 16849</strain>
    </source>
</reference>
<dbReference type="FunFam" id="3.40.640.10:FF:000080">
    <property type="entry name" value="Aminotransferase, putative"/>
    <property type="match status" value="1"/>
</dbReference>
<protein>
    <submittedName>
        <fullName evidence="2">Pyridoxal phosphate-dependent transferase major region subdomain 1</fullName>
    </submittedName>
</protein>
<sequence length="438" mass="48056">MAPATQIDLFQGWPATAMLPVERLKQAANNALSNKAIITEGFAYGPDEGHFPLRKNIAEWLSRSYIRAQPISAERICITGGASQNLACVLQVFTDPAQTQMVWLVDPTYHLVFRVFEDAGFSGRMRGIPEDGEGMDVAALEVALDAFDRGSLDFQDGREKTCKPDRPYRKIYKHVIYCVPSFSNPSGTMMSQSRREALVRVARKHNALVIADDVYDFMSWGTTHPTNPVSGQLRLVDIDRVIDGGPEDRFGNVVSNGSFSKLIGPGCRVGWAEGTKDFIYGLSQAGSTRSGGAPSQLMSTFINELLEDNFLTRHITDTLVPEGQRRHCILSSAIKTQLGNLGVSFTPDPETSPVAGGYYIWLQLPAALTATQVCREALEMQNLVLGGGEIFAVPGGNALGGDLHRRLRLCFMREDEGRLVEGVERLGLVIQSMLTNNK</sequence>
<evidence type="ECO:0000313" key="2">
    <source>
        <dbReference type="EMBL" id="KAJ5189138.1"/>
    </source>
</evidence>
<evidence type="ECO:0000259" key="1">
    <source>
        <dbReference type="Pfam" id="PF00155"/>
    </source>
</evidence>
<dbReference type="Proteomes" id="UP001150879">
    <property type="component" value="Unassembled WGS sequence"/>
</dbReference>
<organism evidence="2 3">
    <name type="scientific">Penicillium cf. griseofulvum</name>
    <dbReference type="NCBI Taxonomy" id="2972120"/>
    <lineage>
        <taxon>Eukaryota</taxon>
        <taxon>Fungi</taxon>
        <taxon>Dikarya</taxon>
        <taxon>Ascomycota</taxon>
        <taxon>Pezizomycotina</taxon>
        <taxon>Eurotiomycetes</taxon>
        <taxon>Eurotiomycetidae</taxon>
        <taxon>Eurotiales</taxon>
        <taxon>Aspergillaceae</taxon>
        <taxon>Penicillium</taxon>
    </lineage>
</organism>
<reference evidence="2" key="2">
    <citation type="journal article" date="2023" name="IMA Fungus">
        <title>Comparative genomic study of the Penicillium genus elucidates a diverse pangenome and 15 lateral gene transfer events.</title>
        <authorList>
            <person name="Petersen C."/>
            <person name="Sorensen T."/>
            <person name="Nielsen M.R."/>
            <person name="Sondergaard T.E."/>
            <person name="Sorensen J.L."/>
            <person name="Fitzpatrick D.A."/>
            <person name="Frisvad J.C."/>
            <person name="Nielsen K.L."/>
        </authorList>
    </citation>
    <scope>NUCLEOTIDE SEQUENCE</scope>
    <source>
        <strain evidence="2">IBT 16849</strain>
    </source>
</reference>
<dbReference type="AlphaFoldDB" id="A0A9W9J374"/>
<dbReference type="Gene3D" id="3.40.640.10">
    <property type="entry name" value="Type I PLP-dependent aspartate aminotransferase-like (Major domain)"/>
    <property type="match status" value="1"/>
</dbReference>
<feature type="domain" description="Aminotransferase class I/classII large" evidence="1">
    <location>
        <begin position="8"/>
        <end position="415"/>
    </location>
</feature>
<keyword evidence="2" id="KW-0808">Transferase</keyword>
<evidence type="ECO:0000313" key="3">
    <source>
        <dbReference type="Proteomes" id="UP001150879"/>
    </source>
</evidence>
<dbReference type="EMBL" id="JAPQKP010000005">
    <property type="protein sequence ID" value="KAJ5189138.1"/>
    <property type="molecule type" value="Genomic_DNA"/>
</dbReference>
<keyword evidence="3" id="KW-1185">Reference proteome</keyword>
<dbReference type="InterPro" id="IPR015421">
    <property type="entry name" value="PyrdxlP-dep_Trfase_major"/>
</dbReference>
<dbReference type="GO" id="GO:0030170">
    <property type="term" value="F:pyridoxal phosphate binding"/>
    <property type="evidence" value="ECO:0007669"/>
    <property type="project" value="InterPro"/>
</dbReference>
<dbReference type="CDD" id="cd00609">
    <property type="entry name" value="AAT_like"/>
    <property type="match status" value="1"/>
</dbReference>
<dbReference type="PANTHER" id="PTHR42858:SF1">
    <property type="entry name" value="LD15494P"/>
    <property type="match status" value="1"/>
</dbReference>
<dbReference type="InterPro" id="IPR004839">
    <property type="entry name" value="Aminotransferase_I/II_large"/>
</dbReference>
<dbReference type="SUPFAM" id="SSF53383">
    <property type="entry name" value="PLP-dependent transferases"/>
    <property type="match status" value="1"/>
</dbReference>
<dbReference type="PANTHER" id="PTHR42858">
    <property type="entry name" value="AMINOTRANSFERASE"/>
    <property type="match status" value="1"/>
</dbReference>